<gene>
    <name evidence="1" type="ORF">PACLA_8A013567</name>
</gene>
<name>A0A7D9JDU7_PARCT</name>
<keyword evidence="2" id="KW-1185">Reference proteome</keyword>
<evidence type="ECO:0000313" key="2">
    <source>
        <dbReference type="Proteomes" id="UP001152795"/>
    </source>
</evidence>
<dbReference type="Proteomes" id="UP001152795">
    <property type="component" value="Unassembled WGS sequence"/>
</dbReference>
<organism evidence="1 2">
    <name type="scientific">Paramuricea clavata</name>
    <name type="common">Red gorgonian</name>
    <name type="synonym">Violescent sea-whip</name>
    <dbReference type="NCBI Taxonomy" id="317549"/>
    <lineage>
        <taxon>Eukaryota</taxon>
        <taxon>Metazoa</taxon>
        <taxon>Cnidaria</taxon>
        <taxon>Anthozoa</taxon>
        <taxon>Octocorallia</taxon>
        <taxon>Malacalcyonacea</taxon>
        <taxon>Plexauridae</taxon>
        <taxon>Paramuricea</taxon>
    </lineage>
</organism>
<sequence length="210" mass="22595">MAKSKAKRHKKASEEAEGSCLCGANSKPFLHACDISRCVPRDTAGLANHVLISNNVDKPKLSFLILPLLKILSTTRHAANEKTAIFSLASQLLGDVESSLKSSEYNVQTKHKVESCPQGMVESCPQGMLKKSSICENVMILIKSSTDESVLLNWLTSVETSLSNSGTGTKEYSFISLLLSSFLLTCSESVASHVLATIAFVCNADPTQVD</sequence>
<dbReference type="AlphaFoldDB" id="A0A7D9JDU7"/>
<evidence type="ECO:0000313" key="1">
    <source>
        <dbReference type="EMBL" id="CAB4027287.1"/>
    </source>
</evidence>
<protein>
    <submittedName>
        <fullName evidence="1">Uncharacterized protein</fullName>
    </submittedName>
</protein>
<proteinExistence type="predicted"/>
<reference evidence="1" key="1">
    <citation type="submission" date="2020-04" db="EMBL/GenBank/DDBJ databases">
        <authorList>
            <person name="Alioto T."/>
            <person name="Alioto T."/>
            <person name="Gomez Garrido J."/>
        </authorList>
    </citation>
    <scope>NUCLEOTIDE SEQUENCE</scope>
    <source>
        <strain evidence="1">A484AB</strain>
    </source>
</reference>
<accession>A0A7D9JDU7</accession>
<comment type="caution">
    <text evidence="1">The sequence shown here is derived from an EMBL/GenBank/DDBJ whole genome shotgun (WGS) entry which is preliminary data.</text>
</comment>
<dbReference type="EMBL" id="CACRXK020014710">
    <property type="protein sequence ID" value="CAB4027287.1"/>
    <property type="molecule type" value="Genomic_DNA"/>
</dbReference>